<dbReference type="PANTHER" id="PTHR21726:SF29">
    <property type="entry name" value="EXPRESSED PROTEIN"/>
    <property type="match status" value="1"/>
</dbReference>
<dbReference type="PANTHER" id="PTHR21726">
    <property type="entry name" value="PHOSPHATIDYLINOSITOL N-ACETYLGLUCOSAMINYLTRANSFERASE SUBUNIT P DOWN SYNDROME CRITICAL REGION PROTEIN 5 -RELATED"/>
    <property type="match status" value="1"/>
</dbReference>
<evidence type="ECO:0000313" key="3">
    <source>
        <dbReference type="Proteomes" id="UP001279734"/>
    </source>
</evidence>
<evidence type="ECO:0000313" key="2">
    <source>
        <dbReference type="EMBL" id="GMH10432.1"/>
    </source>
</evidence>
<gene>
    <name evidence="2" type="ORF">Nepgr_012273</name>
</gene>
<dbReference type="Proteomes" id="UP001279734">
    <property type="component" value="Unassembled WGS sequence"/>
</dbReference>
<dbReference type="InterPro" id="IPR032795">
    <property type="entry name" value="DUF3741-assoc"/>
</dbReference>
<name>A0AAD3SFU5_NEPGR</name>
<sequence length="213" mass="23254">MAAEKKGSKGNFLYLFDWNTKSRKKLFSNKSEELNQGKEVVDNVAISPFRLREVHANGVGSIVKGSDNYSSGSSVGGDDGYGTRAPGVVARLMGLESLPTSFSCEPNSASFHEPHSLGNHYARSGFGFLREPHILDYSCMPDKLEGFPWNSSDSRLNKGHGRPIERFQTEVLPLKSAKPISITNHKLLSPVKSPGFVPTNDAAYIMEGSCKDS</sequence>
<dbReference type="EMBL" id="BSYO01000010">
    <property type="protein sequence ID" value="GMH10432.1"/>
    <property type="molecule type" value="Genomic_DNA"/>
</dbReference>
<dbReference type="Pfam" id="PF14383">
    <property type="entry name" value="VARLMGL"/>
    <property type="match status" value="1"/>
</dbReference>
<feature type="domain" description="DUF3741" evidence="1">
    <location>
        <begin position="73"/>
        <end position="101"/>
    </location>
</feature>
<accession>A0AAD3SFU5</accession>
<organism evidence="2 3">
    <name type="scientific">Nepenthes gracilis</name>
    <name type="common">Slender pitcher plant</name>
    <dbReference type="NCBI Taxonomy" id="150966"/>
    <lineage>
        <taxon>Eukaryota</taxon>
        <taxon>Viridiplantae</taxon>
        <taxon>Streptophyta</taxon>
        <taxon>Embryophyta</taxon>
        <taxon>Tracheophyta</taxon>
        <taxon>Spermatophyta</taxon>
        <taxon>Magnoliopsida</taxon>
        <taxon>eudicotyledons</taxon>
        <taxon>Gunneridae</taxon>
        <taxon>Pentapetalae</taxon>
        <taxon>Caryophyllales</taxon>
        <taxon>Nepenthaceae</taxon>
        <taxon>Nepenthes</taxon>
    </lineage>
</organism>
<protein>
    <recommendedName>
        <fullName evidence="1">DUF3741 domain-containing protein</fullName>
    </recommendedName>
</protein>
<reference evidence="2" key="1">
    <citation type="submission" date="2023-05" db="EMBL/GenBank/DDBJ databases">
        <title>Nepenthes gracilis genome sequencing.</title>
        <authorList>
            <person name="Fukushima K."/>
        </authorList>
    </citation>
    <scope>NUCLEOTIDE SEQUENCE</scope>
    <source>
        <strain evidence="2">SING2019-196</strain>
    </source>
</reference>
<evidence type="ECO:0000259" key="1">
    <source>
        <dbReference type="Pfam" id="PF14383"/>
    </source>
</evidence>
<dbReference type="AlphaFoldDB" id="A0AAD3SFU5"/>
<proteinExistence type="predicted"/>
<keyword evidence="3" id="KW-1185">Reference proteome</keyword>
<comment type="caution">
    <text evidence="2">The sequence shown here is derived from an EMBL/GenBank/DDBJ whole genome shotgun (WGS) entry which is preliminary data.</text>
</comment>